<name>A0A1K1SM88_9BACT</name>
<dbReference type="Proteomes" id="UP000183788">
    <property type="component" value="Unassembled WGS sequence"/>
</dbReference>
<protein>
    <submittedName>
        <fullName evidence="1">Uncharacterized protein</fullName>
    </submittedName>
</protein>
<evidence type="ECO:0000313" key="2">
    <source>
        <dbReference type="Proteomes" id="UP000183788"/>
    </source>
</evidence>
<dbReference type="STRING" id="1004.SAMN05661012_05742"/>
<evidence type="ECO:0000313" key="1">
    <source>
        <dbReference type="EMBL" id="SFW85443.1"/>
    </source>
</evidence>
<sequence length="155" mass="18531">MRLLWQRRYKGLIYWKIFELLADHLRVFNKKQWHKILGNNNTFYFIWSPFRVCLLQKLKPRAAPKAYLDFLGSPEAIKFPVLKAHDGWQKKGIKSYIQIHNNENHITIHCPFFSLHFIFLQTYKPAICLLLRHLFPTLCTLVEHFSISLLKTCCT</sequence>
<dbReference type="AlphaFoldDB" id="A0A1K1SM88"/>
<accession>A0A1K1SM88</accession>
<gene>
    <name evidence="1" type="ORF">SAMN05661012_05742</name>
</gene>
<dbReference type="EMBL" id="FPIZ01000026">
    <property type="protein sequence ID" value="SFW85443.1"/>
    <property type="molecule type" value="Genomic_DNA"/>
</dbReference>
<proteinExistence type="predicted"/>
<reference evidence="1 2" key="1">
    <citation type="submission" date="2016-11" db="EMBL/GenBank/DDBJ databases">
        <authorList>
            <person name="Jaros S."/>
            <person name="Januszkiewicz K."/>
            <person name="Wedrychowicz H."/>
        </authorList>
    </citation>
    <scope>NUCLEOTIDE SEQUENCE [LARGE SCALE GENOMIC DNA]</scope>
    <source>
        <strain evidence="1 2">DSM 784</strain>
    </source>
</reference>
<organism evidence="1 2">
    <name type="scientific">Chitinophaga sancti</name>
    <dbReference type="NCBI Taxonomy" id="1004"/>
    <lineage>
        <taxon>Bacteria</taxon>
        <taxon>Pseudomonadati</taxon>
        <taxon>Bacteroidota</taxon>
        <taxon>Chitinophagia</taxon>
        <taxon>Chitinophagales</taxon>
        <taxon>Chitinophagaceae</taxon>
        <taxon>Chitinophaga</taxon>
    </lineage>
</organism>